<evidence type="ECO:0000256" key="1">
    <source>
        <dbReference type="SAM" id="MobiDB-lite"/>
    </source>
</evidence>
<gene>
    <name evidence="2" type="ORF">RSOLAG1IB_12424</name>
</gene>
<dbReference type="Proteomes" id="UP000059188">
    <property type="component" value="Unassembled WGS sequence"/>
</dbReference>
<protein>
    <submittedName>
        <fullName evidence="2">Uncharacterized protein</fullName>
    </submittedName>
</protein>
<feature type="region of interest" description="Disordered" evidence="1">
    <location>
        <begin position="51"/>
        <end position="81"/>
    </location>
</feature>
<sequence length="391" mass="43901">MNEDRHPSEQGRLTNTTRRTQFEAEWFEEILQELPTKAIYHRIRTNPILHRKPNAAYPKHESSEPYDSPINDSPHEKYQSSAPGVSFISTLGQWMFLSMTSLPQFIGIAPNQPREPYTSPYPTKSADSPWSKSGSLLWKPAKPAAGRIAKSKRWMSVIANVRSSMFDMTSPGPLGNNGTAGCRIGALSLLHALAIQVPAPRGTKVRSFGLRLASGETHMFEIQTPGGIFSDSMSRAERDPDEEVSAWVRACNYYAARYSYAPFPEAITSAEYGWNGVTEIDDDQSGTSYHTLKMPIEEWVAPKFPGTEAQIDIETQINLWSRRIDMCNTEFVAHSELRVKMMSLYHPGSTQAQKALSNWEAKAQYLLTEIVKYETYAEVLKNTELPSQGSI</sequence>
<dbReference type="OrthoDB" id="2157641at2759"/>
<dbReference type="EMBL" id="LN679633">
    <property type="protein sequence ID" value="CEL61299.1"/>
    <property type="molecule type" value="Genomic_DNA"/>
</dbReference>
<dbReference type="STRING" id="1108050.A0A0B7FWM3"/>
<accession>A0A0B7FWM3</accession>
<organism evidence="2 3">
    <name type="scientific">Thanatephorus cucumeris (strain AG1-IB / isolate 7/3/14)</name>
    <name type="common">Lettuce bottom rot fungus</name>
    <name type="synonym">Rhizoctonia solani</name>
    <dbReference type="NCBI Taxonomy" id="1108050"/>
    <lineage>
        <taxon>Eukaryota</taxon>
        <taxon>Fungi</taxon>
        <taxon>Dikarya</taxon>
        <taxon>Basidiomycota</taxon>
        <taxon>Agaricomycotina</taxon>
        <taxon>Agaricomycetes</taxon>
        <taxon>Cantharellales</taxon>
        <taxon>Ceratobasidiaceae</taxon>
        <taxon>Rhizoctonia</taxon>
        <taxon>Rhizoctonia solani AG-1</taxon>
    </lineage>
</organism>
<name>A0A0B7FWM3_THACB</name>
<evidence type="ECO:0000313" key="3">
    <source>
        <dbReference type="Proteomes" id="UP000059188"/>
    </source>
</evidence>
<reference evidence="2 3" key="1">
    <citation type="submission" date="2014-11" db="EMBL/GenBank/DDBJ databases">
        <authorList>
            <person name="Wibberg Daniel"/>
        </authorList>
    </citation>
    <scope>NUCLEOTIDE SEQUENCE [LARGE SCALE GENOMIC DNA]</scope>
    <source>
        <strain evidence="2">Rhizoctonia solani AG1-IB 7/3/14</strain>
    </source>
</reference>
<keyword evidence="3" id="KW-1185">Reference proteome</keyword>
<dbReference type="AlphaFoldDB" id="A0A0B7FWM3"/>
<proteinExistence type="predicted"/>
<evidence type="ECO:0000313" key="2">
    <source>
        <dbReference type="EMBL" id="CEL61299.1"/>
    </source>
</evidence>